<dbReference type="GeneID" id="119743559"/>
<protein>
    <submittedName>
        <fullName evidence="3">Uncharacterized protein</fullName>
    </submittedName>
</protein>
<evidence type="ECO:0000256" key="1">
    <source>
        <dbReference type="SAM" id="Phobius"/>
    </source>
</evidence>
<name>A0A914BII2_PATMI</name>
<dbReference type="EnsemblMetazoa" id="XM_038219981.1">
    <property type="protein sequence ID" value="XP_038075909.1"/>
    <property type="gene ID" value="LOC119743559"/>
</dbReference>
<reference evidence="3" key="1">
    <citation type="submission" date="2022-11" db="UniProtKB">
        <authorList>
            <consortium name="EnsemblMetazoa"/>
        </authorList>
    </citation>
    <scope>IDENTIFICATION</scope>
</reference>
<feature type="chain" id="PRO_5036789020" evidence="2">
    <location>
        <begin position="23"/>
        <end position="165"/>
    </location>
</feature>
<dbReference type="Proteomes" id="UP000887568">
    <property type="component" value="Unplaced"/>
</dbReference>
<evidence type="ECO:0000313" key="3">
    <source>
        <dbReference type="EnsemblMetazoa" id="XP_038075909.1"/>
    </source>
</evidence>
<proteinExistence type="predicted"/>
<feature type="signal peptide" evidence="2">
    <location>
        <begin position="1"/>
        <end position="22"/>
    </location>
</feature>
<sequence length="165" mass="18082">MAAPRTLLALFLLVVSFSCAYTDYCPSMYDGSSFTQSFYCPRSGQSWDWSYCCDEYTTGQHCCDYSDYYGYWDTGTIVGVSFGGVIGVSILVTLLIVCCVCAGRRPMPRPPVVLSTVQTVPAPQQGALGVSHCAPPAYNEVVQHPPPKVGQYQQLTNQPGYPIDY</sequence>
<evidence type="ECO:0000256" key="2">
    <source>
        <dbReference type="SAM" id="SignalP"/>
    </source>
</evidence>
<dbReference type="AlphaFoldDB" id="A0A914BII2"/>
<dbReference type="PROSITE" id="PS51257">
    <property type="entry name" value="PROKAR_LIPOPROTEIN"/>
    <property type="match status" value="1"/>
</dbReference>
<dbReference type="RefSeq" id="XP_038075909.1">
    <property type="nucleotide sequence ID" value="XM_038219981.1"/>
</dbReference>
<keyword evidence="1" id="KW-0472">Membrane</keyword>
<keyword evidence="2" id="KW-0732">Signal</keyword>
<evidence type="ECO:0000313" key="4">
    <source>
        <dbReference type="Proteomes" id="UP000887568"/>
    </source>
</evidence>
<keyword evidence="1" id="KW-1133">Transmembrane helix</keyword>
<accession>A0A914BII2</accession>
<organism evidence="3 4">
    <name type="scientific">Patiria miniata</name>
    <name type="common">Bat star</name>
    <name type="synonym">Asterina miniata</name>
    <dbReference type="NCBI Taxonomy" id="46514"/>
    <lineage>
        <taxon>Eukaryota</taxon>
        <taxon>Metazoa</taxon>
        <taxon>Echinodermata</taxon>
        <taxon>Eleutherozoa</taxon>
        <taxon>Asterozoa</taxon>
        <taxon>Asteroidea</taxon>
        <taxon>Valvatacea</taxon>
        <taxon>Valvatida</taxon>
        <taxon>Asterinidae</taxon>
        <taxon>Patiria</taxon>
    </lineage>
</organism>
<keyword evidence="4" id="KW-1185">Reference proteome</keyword>
<keyword evidence="1" id="KW-0812">Transmembrane</keyword>
<feature type="transmembrane region" description="Helical" evidence="1">
    <location>
        <begin position="77"/>
        <end position="102"/>
    </location>
</feature>